<dbReference type="EMBL" id="JAQQWE010000004">
    <property type="protein sequence ID" value="KAK7956461.1"/>
    <property type="molecule type" value="Genomic_DNA"/>
</dbReference>
<dbReference type="PRINTS" id="PR00129">
    <property type="entry name" value="CUTINASE"/>
</dbReference>
<evidence type="ECO:0000256" key="4">
    <source>
        <dbReference type="ARBA" id="ARBA00022487"/>
    </source>
</evidence>
<comment type="function">
    <text evidence="10">Catalyzes the hydrolysis of complex carboxylic polyesters found in the cell wall of plants. Degrades cutin, a macromolecule that forms the structure of the plant cuticle.</text>
</comment>
<gene>
    <name evidence="11" type="ORF">PG986_005683</name>
</gene>
<comment type="similarity">
    <text evidence="2 10">Belongs to the cutinase family.</text>
</comment>
<evidence type="ECO:0000256" key="1">
    <source>
        <dbReference type="ARBA" id="ARBA00004613"/>
    </source>
</evidence>
<dbReference type="Gene3D" id="3.40.50.1820">
    <property type="entry name" value="alpha/beta hydrolase"/>
    <property type="match status" value="1"/>
</dbReference>
<keyword evidence="5 10" id="KW-0964">Secreted</keyword>
<dbReference type="PROSITE" id="PS00155">
    <property type="entry name" value="CUTINASE_1"/>
    <property type="match status" value="1"/>
</dbReference>
<evidence type="ECO:0000256" key="8">
    <source>
        <dbReference type="ARBA" id="ARBA00023157"/>
    </source>
</evidence>
<dbReference type="PANTHER" id="PTHR48250">
    <property type="entry name" value="CUTINASE 2-RELATED"/>
    <property type="match status" value="1"/>
</dbReference>
<keyword evidence="6 10" id="KW-0732">Signal</keyword>
<dbReference type="EC" id="3.1.1.74" evidence="3 10"/>
<dbReference type="Pfam" id="PF01083">
    <property type="entry name" value="Cutinase"/>
    <property type="match status" value="1"/>
</dbReference>
<evidence type="ECO:0000256" key="6">
    <source>
        <dbReference type="ARBA" id="ARBA00022729"/>
    </source>
</evidence>
<dbReference type="Proteomes" id="UP001391051">
    <property type="component" value="Unassembled WGS sequence"/>
</dbReference>
<dbReference type="PANTHER" id="PTHR48250:SF1">
    <property type="entry name" value="CUTINASE"/>
    <property type="match status" value="1"/>
</dbReference>
<keyword evidence="7 10" id="KW-0378">Hydrolase</keyword>
<feature type="signal peptide" evidence="10">
    <location>
        <begin position="1"/>
        <end position="19"/>
    </location>
</feature>
<dbReference type="InterPro" id="IPR000675">
    <property type="entry name" value="Cutinase/axe"/>
</dbReference>
<evidence type="ECO:0000256" key="5">
    <source>
        <dbReference type="ARBA" id="ARBA00022525"/>
    </source>
</evidence>
<dbReference type="SUPFAM" id="SSF53474">
    <property type="entry name" value="alpha/beta-Hydrolases"/>
    <property type="match status" value="1"/>
</dbReference>
<accession>A0ABR1QI98</accession>
<comment type="subcellular location">
    <subcellularLocation>
        <location evidence="1 10">Secreted</location>
    </subcellularLocation>
</comment>
<evidence type="ECO:0000256" key="2">
    <source>
        <dbReference type="ARBA" id="ARBA00007534"/>
    </source>
</evidence>
<evidence type="ECO:0000256" key="10">
    <source>
        <dbReference type="RuleBase" id="RU361263"/>
    </source>
</evidence>
<name>A0ABR1QI98_9PEZI</name>
<organism evidence="11 12">
    <name type="scientific">Apiospora aurea</name>
    <dbReference type="NCBI Taxonomy" id="335848"/>
    <lineage>
        <taxon>Eukaryota</taxon>
        <taxon>Fungi</taxon>
        <taxon>Dikarya</taxon>
        <taxon>Ascomycota</taxon>
        <taxon>Pezizomycotina</taxon>
        <taxon>Sordariomycetes</taxon>
        <taxon>Xylariomycetidae</taxon>
        <taxon>Amphisphaeriales</taxon>
        <taxon>Apiosporaceae</taxon>
        <taxon>Apiospora</taxon>
    </lineage>
</organism>
<dbReference type="GeneID" id="92074967"/>
<feature type="chain" id="PRO_5044962248" description="Cutinase" evidence="10">
    <location>
        <begin position="20"/>
        <end position="268"/>
    </location>
</feature>
<dbReference type="SMART" id="SM01110">
    <property type="entry name" value="Cutinase"/>
    <property type="match status" value="1"/>
</dbReference>
<dbReference type="InterPro" id="IPR029058">
    <property type="entry name" value="AB_hydrolase_fold"/>
</dbReference>
<keyword evidence="4 10" id="KW-0719">Serine esterase</keyword>
<dbReference type="RefSeq" id="XP_066701767.1">
    <property type="nucleotide sequence ID" value="XM_066841905.1"/>
</dbReference>
<evidence type="ECO:0000256" key="7">
    <source>
        <dbReference type="ARBA" id="ARBA00022801"/>
    </source>
</evidence>
<comment type="caution">
    <text evidence="11">The sequence shown here is derived from an EMBL/GenBank/DDBJ whole genome shotgun (WGS) entry which is preliminary data.</text>
</comment>
<comment type="catalytic activity">
    <reaction evidence="9 10">
        <text>cutin + H2O = cutin monomers.</text>
        <dbReference type="EC" id="3.1.1.74"/>
    </reaction>
</comment>
<reference evidence="11 12" key="1">
    <citation type="submission" date="2023-01" db="EMBL/GenBank/DDBJ databases">
        <title>Analysis of 21 Apiospora genomes using comparative genomics revels a genus with tremendous synthesis potential of carbohydrate active enzymes and secondary metabolites.</title>
        <authorList>
            <person name="Sorensen T."/>
        </authorList>
    </citation>
    <scope>NUCLEOTIDE SEQUENCE [LARGE SCALE GENOMIC DNA]</scope>
    <source>
        <strain evidence="11 12">CBS 24483</strain>
    </source>
</reference>
<dbReference type="InterPro" id="IPR043580">
    <property type="entry name" value="CUTINASE_1"/>
</dbReference>
<evidence type="ECO:0000313" key="11">
    <source>
        <dbReference type="EMBL" id="KAK7956461.1"/>
    </source>
</evidence>
<proteinExistence type="inferred from homology"/>
<evidence type="ECO:0000256" key="3">
    <source>
        <dbReference type="ARBA" id="ARBA00013095"/>
    </source>
</evidence>
<keyword evidence="8" id="KW-1015">Disulfide bond</keyword>
<evidence type="ECO:0000256" key="9">
    <source>
        <dbReference type="ARBA" id="ARBA00034045"/>
    </source>
</evidence>
<dbReference type="InterPro" id="IPR011150">
    <property type="entry name" value="Cutinase_monf"/>
</dbReference>
<sequence>MKLLNLVTLSLSLLPAASGAPLAAAADGEEPVASLPILAKRQNQPINQLLSYITQLFPVNVALEDGAALLTLAEKAFAILAGFSTTENDVQNGRCGDVVVVFARGTTEPGNVGALVGPPLFQALRAQMGAVGKTLAVQGVDRYEASVTGYLQGGDASGSQQMANLVSKAFKQCPSSKIVMSGYSQGGQLVHNAAKLLPAATMAAVSSVVIFGDPYSKFPVQGASPNKVLVVCHPGDDICANGDLVLLSHLTYLMDASAAASYILAKAR</sequence>
<evidence type="ECO:0000313" key="12">
    <source>
        <dbReference type="Proteomes" id="UP001391051"/>
    </source>
</evidence>
<protein>
    <recommendedName>
        <fullName evidence="3 10">Cutinase</fullName>
        <ecNumber evidence="3 10">3.1.1.74</ecNumber>
    </recommendedName>
</protein>
<keyword evidence="12" id="KW-1185">Reference proteome</keyword>